<dbReference type="SUPFAM" id="SSF53448">
    <property type="entry name" value="Nucleotide-diphospho-sugar transferases"/>
    <property type="match status" value="1"/>
</dbReference>
<comment type="similarity">
    <text evidence="1">Belongs to the glycosyltransferase 2 family. WaaE/KdtX subfamily.</text>
</comment>
<organism evidence="3">
    <name type="scientific">Leucothrix mucor</name>
    <dbReference type="NCBI Taxonomy" id="45248"/>
    <lineage>
        <taxon>Bacteria</taxon>
        <taxon>Pseudomonadati</taxon>
        <taxon>Pseudomonadota</taxon>
        <taxon>Gammaproteobacteria</taxon>
        <taxon>Thiotrichales</taxon>
        <taxon>Thiotrichaceae</taxon>
        <taxon>Leucothrix</taxon>
    </lineage>
</organism>
<dbReference type="InterPro" id="IPR029044">
    <property type="entry name" value="Nucleotide-diphossugar_trans"/>
</dbReference>
<dbReference type="InterPro" id="IPR001173">
    <property type="entry name" value="Glyco_trans_2-like"/>
</dbReference>
<feature type="domain" description="Glycosyltransferase 2-like" evidence="2">
    <location>
        <begin position="7"/>
        <end position="94"/>
    </location>
</feature>
<name>A0A7V2T375_LEUMU</name>
<comment type="caution">
    <text evidence="3">The sequence shown here is derived from an EMBL/GenBank/DDBJ whole genome shotgun (WGS) entry which is preliminary data.</text>
</comment>
<dbReference type="EMBL" id="DRMS01000265">
    <property type="protein sequence ID" value="HFC92563.1"/>
    <property type="molecule type" value="Genomic_DNA"/>
</dbReference>
<dbReference type="Pfam" id="PF00535">
    <property type="entry name" value="Glycos_transf_2"/>
    <property type="match status" value="1"/>
</dbReference>
<proteinExistence type="inferred from homology"/>
<dbReference type="Gene3D" id="3.90.550.10">
    <property type="entry name" value="Spore Coat Polysaccharide Biosynthesis Protein SpsA, Chain A"/>
    <property type="match status" value="1"/>
</dbReference>
<protein>
    <submittedName>
        <fullName evidence="3">Glycosyltransferase family 2 protein</fullName>
    </submittedName>
</protein>
<dbReference type="Proteomes" id="UP000885750">
    <property type="component" value="Unassembled WGS sequence"/>
</dbReference>
<dbReference type="PANTHER" id="PTHR43630:SF2">
    <property type="entry name" value="GLYCOSYLTRANSFERASE"/>
    <property type="match status" value="1"/>
</dbReference>
<evidence type="ECO:0000259" key="2">
    <source>
        <dbReference type="Pfam" id="PF00535"/>
    </source>
</evidence>
<evidence type="ECO:0000313" key="3">
    <source>
        <dbReference type="EMBL" id="HFC92563.1"/>
    </source>
</evidence>
<evidence type="ECO:0000256" key="1">
    <source>
        <dbReference type="ARBA" id="ARBA00038494"/>
    </source>
</evidence>
<accession>A0A7V2T375</accession>
<dbReference type="CDD" id="cd02511">
    <property type="entry name" value="Beta4Glucosyltransferase"/>
    <property type="match status" value="1"/>
</dbReference>
<dbReference type="PANTHER" id="PTHR43630">
    <property type="entry name" value="POLY-BETA-1,6-N-ACETYL-D-GLUCOSAMINE SYNTHASE"/>
    <property type="match status" value="1"/>
</dbReference>
<reference evidence="3" key="1">
    <citation type="journal article" date="2020" name="mSystems">
        <title>Genome- and Community-Level Interaction Insights into Carbon Utilization and Element Cycling Functions of Hydrothermarchaeota in Hydrothermal Sediment.</title>
        <authorList>
            <person name="Zhou Z."/>
            <person name="Liu Y."/>
            <person name="Xu W."/>
            <person name="Pan J."/>
            <person name="Luo Z.H."/>
            <person name="Li M."/>
        </authorList>
    </citation>
    <scope>NUCLEOTIDE SEQUENCE [LARGE SCALE GENOMIC DNA]</scope>
    <source>
        <strain evidence="3">HyVt-493</strain>
    </source>
</reference>
<dbReference type="AlphaFoldDB" id="A0A7V2T375"/>
<gene>
    <name evidence="3" type="ORF">ENJ51_07095</name>
</gene>
<sequence>MNNISGLIITYNEENNIEGCIESLKKVCDEIVIVDSNSVDGTRERAEAMGVIFIQQDFLGDGPQRSHGLSYCSHPWVLNLDADERLDEDVISAIQSLDLESTTFDAFEFKRKNHLHGKWIKHADWYPDYVRRLFNKEATDFSPVAVHTKIKTTNTKKLDCNIIHYSFKDLEDMVARLNTYSTWGALQLYKQGKKVNSLSPFLHGLFSFIKFYIFKRGFLAGVDGMSISMAKSVSSYLKYAKLIEYKSNDNKS</sequence>